<evidence type="ECO:0000259" key="1">
    <source>
        <dbReference type="Pfam" id="PF01966"/>
    </source>
</evidence>
<dbReference type="RefSeq" id="WP_196149569.1">
    <property type="nucleotide sequence ID" value="NZ_JADMLG010000004.1"/>
</dbReference>
<dbReference type="InterPro" id="IPR006674">
    <property type="entry name" value="HD_domain"/>
</dbReference>
<protein>
    <submittedName>
        <fullName evidence="2">HD domain-containing protein</fullName>
    </submittedName>
</protein>
<feature type="domain" description="HD" evidence="1">
    <location>
        <begin position="24"/>
        <end position="100"/>
    </location>
</feature>
<dbReference type="Gene3D" id="1.10.3210.10">
    <property type="entry name" value="Hypothetical protein af1432"/>
    <property type="match status" value="1"/>
</dbReference>
<accession>A0A931IA84</accession>
<proteinExistence type="predicted"/>
<dbReference type="Proteomes" id="UP000655751">
    <property type="component" value="Unassembled WGS sequence"/>
</dbReference>
<keyword evidence="3" id="KW-1185">Reference proteome</keyword>
<dbReference type="AlphaFoldDB" id="A0A931IA84"/>
<reference evidence="2" key="1">
    <citation type="submission" date="2020-11" db="EMBL/GenBank/DDBJ databases">
        <title>Nocardia NEAU-351.nov., a novel actinomycete isolated from the cow dung.</title>
        <authorList>
            <person name="Zhang X."/>
        </authorList>
    </citation>
    <scope>NUCLEOTIDE SEQUENCE</scope>
    <source>
        <strain evidence="2">NEAU-351</strain>
    </source>
</reference>
<comment type="caution">
    <text evidence="2">The sequence shown here is derived from an EMBL/GenBank/DDBJ whole genome shotgun (WGS) entry which is preliminary data.</text>
</comment>
<dbReference type="SUPFAM" id="SSF109604">
    <property type="entry name" value="HD-domain/PDEase-like"/>
    <property type="match status" value="1"/>
</dbReference>
<name>A0A931IA84_9NOCA</name>
<evidence type="ECO:0000313" key="3">
    <source>
        <dbReference type="Proteomes" id="UP000655751"/>
    </source>
</evidence>
<evidence type="ECO:0000313" key="2">
    <source>
        <dbReference type="EMBL" id="MBH0777266.1"/>
    </source>
</evidence>
<gene>
    <name evidence="2" type="ORF">IT779_13345</name>
</gene>
<sequence length="181" mass="19778">MTGVETVEWAEHLARTYLAPLPRRLAHVEGVARQAARAAAVVDDPALLVTAAWLHDLGYAPDIERIGFHPVDGAEFLQERGLGERLCGLVANHSCACVEARRRGVSIEWPDEESALRDALWWADMTTTPTGGLTGVRERIAEVQERYGTDHIVAQSVTEAAPYLLGAADRTEGRIASQTLR</sequence>
<dbReference type="EMBL" id="JADMLG010000004">
    <property type="protein sequence ID" value="MBH0777266.1"/>
    <property type="molecule type" value="Genomic_DNA"/>
</dbReference>
<organism evidence="2 3">
    <name type="scientific">Nocardia bovistercoris</name>
    <dbReference type="NCBI Taxonomy" id="2785916"/>
    <lineage>
        <taxon>Bacteria</taxon>
        <taxon>Bacillati</taxon>
        <taxon>Actinomycetota</taxon>
        <taxon>Actinomycetes</taxon>
        <taxon>Mycobacteriales</taxon>
        <taxon>Nocardiaceae</taxon>
        <taxon>Nocardia</taxon>
    </lineage>
</organism>
<dbReference type="Pfam" id="PF01966">
    <property type="entry name" value="HD"/>
    <property type="match status" value="1"/>
</dbReference>